<evidence type="ECO:0000313" key="1">
    <source>
        <dbReference type="EMBL" id="RKT73731.1"/>
    </source>
</evidence>
<evidence type="ECO:0000313" key="2">
    <source>
        <dbReference type="Proteomes" id="UP000272729"/>
    </source>
</evidence>
<accession>A0A495XGY4</accession>
<dbReference type="SUPFAM" id="SSF52540">
    <property type="entry name" value="P-loop containing nucleoside triphosphate hydrolases"/>
    <property type="match status" value="1"/>
</dbReference>
<dbReference type="Gene3D" id="1.25.40.10">
    <property type="entry name" value="Tetratricopeptide repeat domain"/>
    <property type="match status" value="1"/>
</dbReference>
<keyword evidence="2" id="KW-1185">Reference proteome</keyword>
<dbReference type="Proteomes" id="UP000272729">
    <property type="component" value="Unassembled WGS sequence"/>
</dbReference>
<dbReference type="InterPro" id="IPR027417">
    <property type="entry name" value="P-loop_NTPase"/>
</dbReference>
<dbReference type="OrthoDB" id="4532668at2"/>
<organism evidence="1 2">
    <name type="scientific">Saccharothrix variisporea</name>
    <dbReference type="NCBI Taxonomy" id="543527"/>
    <lineage>
        <taxon>Bacteria</taxon>
        <taxon>Bacillati</taxon>
        <taxon>Actinomycetota</taxon>
        <taxon>Actinomycetes</taxon>
        <taxon>Pseudonocardiales</taxon>
        <taxon>Pseudonocardiaceae</taxon>
        <taxon>Saccharothrix</taxon>
    </lineage>
</organism>
<dbReference type="AlphaFoldDB" id="A0A495XGY4"/>
<proteinExistence type="predicted"/>
<reference evidence="1 2" key="1">
    <citation type="submission" date="2018-10" db="EMBL/GenBank/DDBJ databases">
        <title>Sequencing the genomes of 1000 actinobacteria strains.</title>
        <authorList>
            <person name="Klenk H.-P."/>
        </authorList>
    </citation>
    <scope>NUCLEOTIDE SEQUENCE [LARGE SCALE GENOMIC DNA]</scope>
    <source>
        <strain evidence="1 2">DSM 43911</strain>
    </source>
</reference>
<gene>
    <name evidence="1" type="ORF">DFJ66_7068</name>
</gene>
<evidence type="ECO:0008006" key="3">
    <source>
        <dbReference type="Google" id="ProtNLM"/>
    </source>
</evidence>
<dbReference type="InterPro" id="IPR011990">
    <property type="entry name" value="TPR-like_helical_dom_sf"/>
</dbReference>
<comment type="caution">
    <text evidence="1">The sequence shown here is derived from an EMBL/GenBank/DDBJ whole genome shotgun (WGS) entry which is preliminary data.</text>
</comment>
<name>A0A495XGY4_9PSEU</name>
<dbReference type="RefSeq" id="WP_147459437.1">
    <property type="nucleotide sequence ID" value="NZ_JBIUBA010000051.1"/>
</dbReference>
<sequence length="786" mass="86636">MRRRVVWLLIGLALVLVAVGAVVAKLAVPAVVSSAVAAAAAVVAGFSTTRAAAVMKLRDDRRDARQSLLRCDRRGRLPLVRDLDDPVQLGTHPAAVVGSNRVPAFVRRDVSARLEEAISADRFVLLVGESTAGKSRLAYEVVRALLPDHRLVEPAGRDAAGAAVEAVLDSPRAVLWLDDVERFLGEGGFTGAGISAVLSARRHVVLATMRSEEYSYFRGGSSAVADATRSRETARRGWEVLRLATRIDLPRTWSAEEVRRARSTGSHDPRLAEALEQVDRFGVAEYLAAGPQLLTAWRDAWAPGTHPRAAALVLAAVDARRAGIHRPVDLDVLVRAHESYLRGRGGHRLRPEPVEEALDWATTPLHATSSLLIPHGDGQFLAFDYLIDAIDRVAIPEAALEAFVDGAQPGELRDIGQVAWQWGRLDQAELAYERASATWAEYRTDRGYVIAERDGRAAQSEYLHRSVDELTAQVGWDHEDTIGVRAGIAWDAGYGHDLRLSLRALHRLLPEAEASLGAFHPTTLNIRRGIAHWTGEIGETRRAATLYQRLVDDCLEHLDDQQWVTYASVLGYVAVVERGTTPGRAVELYDEVGAWMAARRAPADFVQTLRYQRTRQLGRAGRYDLALAEWESIVADEERRNGRFATRTLSAHQEWLSCTADSGDLGGALRAGRRLLDECVANGDVSGAALRALRFWISVWTGESGDVAEAVRVLRAIREEDVRRLGEDDPTVWAVDLRLRFWSAVDRGRVRDAADELRRLHDDVVWAFGVSTTLAEKVLRELEKTC</sequence>
<dbReference type="EMBL" id="RBXR01000001">
    <property type="protein sequence ID" value="RKT73731.1"/>
    <property type="molecule type" value="Genomic_DNA"/>
</dbReference>
<protein>
    <recommendedName>
        <fullName evidence="3">Tetratricopeptide repeat protein</fullName>
    </recommendedName>
</protein>